<sequence length="391" mass="42732">MALEQYLAARPEDVGIDSEKLEAVFARAKRDVDDGTLKSAQVAVAREGRLAGVRTFGTVRHEGREEEVPATSDTLYTIFSCTKAIVGAATWALCEDGQLRIEERVAAIIPEFGTNGKDQITVEQVMLHVAGFPYAPFSPLDWDDRERRLQRFASWRLNWEPGTRFEYHATSAHWVLAEIIERRTAKDFRAYIRERVLEPAGVEELYIGLPAEENRRVADVRHLIPPTPPPGGWGEVTPEAILQFNRPEVRAVGVPGGGGIGGAAQLALFYQALVNGGVGPSGRRVLKPETIEWATVVRTKEHHRVPILDYPVNRALTVVVAGDDGFMHLRGFGRTASPRAFGHGGAGGQIGWCDPATGISVGYCTDGFLDEVQQGRRITAISSLAAQCAAE</sequence>
<dbReference type="Gene3D" id="3.40.710.10">
    <property type="entry name" value="DD-peptidase/beta-lactamase superfamily"/>
    <property type="match status" value="1"/>
</dbReference>
<dbReference type="EMBL" id="PDJQ01000001">
    <property type="protein sequence ID" value="PFG74166.1"/>
    <property type="molecule type" value="Genomic_DNA"/>
</dbReference>
<dbReference type="RefSeq" id="WP_098503572.1">
    <property type="nucleotide sequence ID" value="NZ_PDJQ01000001.1"/>
</dbReference>
<evidence type="ECO:0000313" key="3">
    <source>
        <dbReference type="Proteomes" id="UP000223071"/>
    </source>
</evidence>
<dbReference type="Proteomes" id="UP000223071">
    <property type="component" value="Unassembled WGS sequence"/>
</dbReference>
<keyword evidence="3" id="KW-1185">Reference proteome</keyword>
<proteinExistence type="predicted"/>
<dbReference type="PANTHER" id="PTHR43319">
    <property type="entry name" value="BETA-LACTAMASE-RELATED"/>
    <property type="match status" value="1"/>
</dbReference>
<feature type="domain" description="Beta-lactamase-related" evidence="1">
    <location>
        <begin position="29"/>
        <end position="378"/>
    </location>
</feature>
<dbReference type="SUPFAM" id="SSF56601">
    <property type="entry name" value="beta-lactamase/transpeptidase-like"/>
    <property type="match status" value="1"/>
</dbReference>
<evidence type="ECO:0000313" key="2">
    <source>
        <dbReference type="EMBL" id="PFG74166.1"/>
    </source>
</evidence>
<comment type="caution">
    <text evidence="2">The sequence shown here is derived from an EMBL/GenBank/DDBJ whole genome shotgun (WGS) entry which is preliminary data.</text>
</comment>
<reference evidence="2 3" key="1">
    <citation type="submission" date="2017-09" db="EMBL/GenBank/DDBJ databases">
        <title>Sequencing the genomes of two abundant thermophiles in Great Basin hot springs: Thermocrinis jamiesonii and novel Chloroflexi Thermoflexus hugenholtzii.</title>
        <authorList>
            <person name="Hedlund B."/>
        </authorList>
    </citation>
    <scope>NUCLEOTIDE SEQUENCE [LARGE SCALE GENOMIC DNA]</scope>
    <source>
        <strain evidence="2 3">G233</strain>
    </source>
</reference>
<dbReference type="InterPro" id="IPR052907">
    <property type="entry name" value="Beta-lactamase/esterase"/>
</dbReference>
<evidence type="ECO:0000259" key="1">
    <source>
        <dbReference type="Pfam" id="PF00144"/>
    </source>
</evidence>
<accession>A0A2A9HGS2</accession>
<gene>
    <name evidence="2" type="ORF">A9A59_1377</name>
</gene>
<dbReference type="PANTHER" id="PTHR43319:SF3">
    <property type="entry name" value="BETA-LACTAMASE-RELATED DOMAIN-CONTAINING PROTEIN"/>
    <property type="match status" value="1"/>
</dbReference>
<dbReference type="AlphaFoldDB" id="A0A2A9HGS2"/>
<dbReference type="InterPro" id="IPR001466">
    <property type="entry name" value="Beta-lactam-related"/>
</dbReference>
<organism evidence="2 3">
    <name type="scientific">Tepidiforma thermophila (strain KCTC 52669 / CGMCC 1.13589 / G233)</name>
    <dbReference type="NCBI Taxonomy" id="2761530"/>
    <lineage>
        <taxon>Bacteria</taxon>
        <taxon>Bacillati</taxon>
        <taxon>Chloroflexota</taxon>
        <taxon>Tepidiformia</taxon>
        <taxon>Tepidiformales</taxon>
        <taxon>Tepidiformaceae</taxon>
        <taxon>Tepidiforma</taxon>
    </lineage>
</organism>
<dbReference type="Pfam" id="PF00144">
    <property type="entry name" value="Beta-lactamase"/>
    <property type="match status" value="1"/>
</dbReference>
<name>A0A2A9HGS2_TEPT2</name>
<protein>
    <submittedName>
        <fullName evidence="2">CubicO group peptidase (Beta-lactamase class C family)</fullName>
    </submittedName>
</protein>
<dbReference type="InterPro" id="IPR012338">
    <property type="entry name" value="Beta-lactam/transpept-like"/>
</dbReference>